<feature type="signal peptide" evidence="2">
    <location>
        <begin position="1"/>
        <end position="18"/>
    </location>
</feature>
<dbReference type="Proteomes" id="UP000475862">
    <property type="component" value="Unassembled WGS sequence"/>
</dbReference>
<evidence type="ECO:0000313" key="4">
    <source>
        <dbReference type="Proteomes" id="UP000475862"/>
    </source>
</evidence>
<sequence length="242" mass="28353">MSRPLLACLSIISSSILCEFSVKGELTVSPREFNHSGPVSTCPMVTATYPNIELRYSPLVYPALRKMAIRQRLLREPIKYTEYLNNCFIHTLIEIVKCSFYMRNIQEEMLNKHNTSKKINNNIHGKCSKKHLMKNVKKKKKTTCFNYFELLINPRLSNLSIIVWLINLFMLNVERNNLLLIACVGYHIRSEDLSLSIAVMLITIMFVWTNNYLKWLIFLNIEYLLIEINIHRSFSFTIKMHA</sequence>
<keyword evidence="1" id="KW-0812">Transmembrane</keyword>
<dbReference type="EMBL" id="VYZN01000065">
    <property type="protein sequence ID" value="KAE9524569.1"/>
    <property type="molecule type" value="Genomic_DNA"/>
</dbReference>
<name>A0A6G0T1W0_APHGL</name>
<evidence type="ECO:0000256" key="1">
    <source>
        <dbReference type="SAM" id="Phobius"/>
    </source>
</evidence>
<keyword evidence="4" id="KW-1185">Reference proteome</keyword>
<keyword evidence="1" id="KW-1133">Transmembrane helix</keyword>
<feature type="chain" id="PRO_5026029120" evidence="2">
    <location>
        <begin position="19"/>
        <end position="242"/>
    </location>
</feature>
<gene>
    <name evidence="3" type="ORF">AGLY_014619</name>
</gene>
<protein>
    <submittedName>
        <fullName evidence="3">Uncharacterized protein</fullName>
    </submittedName>
</protein>
<proteinExistence type="predicted"/>
<accession>A0A6G0T1W0</accession>
<keyword evidence="2" id="KW-0732">Signal</keyword>
<evidence type="ECO:0000256" key="2">
    <source>
        <dbReference type="SAM" id="SignalP"/>
    </source>
</evidence>
<evidence type="ECO:0000313" key="3">
    <source>
        <dbReference type="EMBL" id="KAE9524569.1"/>
    </source>
</evidence>
<dbReference type="AlphaFoldDB" id="A0A6G0T1W0"/>
<keyword evidence="1" id="KW-0472">Membrane</keyword>
<feature type="transmembrane region" description="Helical" evidence="1">
    <location>
        <begin position="193"/>
        <end position="209"/>
    </location>
</feature>
<comment type="caution">
    <text evidence="3">The sequence shown here is derived from an EMBL/GenBank/DDBJ whole genome shotgun (WGS) entry which is preliminary data.</text>
</comment>
<reference evidence="3 4" key="1">
    <citation type="submission" date="2019-08" db="EMBL/GenBank/DDBJ databases">
        <title>The genome of the soybean aphid Biotype 1, its phylome, world population structure and adaptation to the North American continent.</title>
        <authorList>
            <person name="Giordano R."/>
            <person name="Donthu R.K."/>
            <person name="Hernandez A.G."/>
            <person name="Wright C.L."/>
            <person name="Zimin A.V."/>
        </authorList>
    </citation>
    <scope>NUCLEOTIDE SEQUENCE [LARGE SCALE GENOMIC DNA]</scope>
    <source>
        <tissue evidence="3">Whole aphids</tissue>
    </source>
</reference>
<organism evidence="3 4">
    <name type="scientific">Aphis glycines</name>
    <name type="common">Soybean aphid</name>
    <dbReference type="NCBI Taxonomy" id="307491"/>
    <lineage>
        <taxon>Eukaryota</taxon>
        <taxon>Metazoa</taxon>
        <taxon>Ecdysozoa</taxon>
        <taxon>Arthropoda</taxon>
        <taxon>Hexapoda</taxon>
        <taxon>Insecta</taxon>
        <taxon>Pterygota</taxon>
        <taxon>Neoptera</taxon>
        <taxon>Paraneoptera</taxon>
        <taxon>Hemiptera</taxon>
        <taxon>Sternorrhyncha</taxon>
        <taxon>Aphidomorpha</taxon>
        <taxon>Aphidoidea</taxon>
        <taxon>Aphididae</taxon>
        <taxon>Aphidini</taxon>
        <taxon>Aphis</taxon>
        <taxon>Aphis</taxon>
    </lineage>
</organism>